<dbReference type="EMBL" id="LXJU01000020">
    <property type="protein sequence ID" value="OGE49694.1"/>
    <property type="molecule type" value="Genomic_DNA"/>
</dbReference>
<accession>A0A1F5L8Z6</accession>
<dbReference type="InterPro" id="IPR052337">
    <property type="entry name" value="SAT4-like"/>
</dbReference>
<dbReference type="STRING" id="1835702.A0A1F5L8Z6"/>
<reference evidence="9 10" key="1">
    <citation type="journal article" date="2016" name="Sci. Rep.">
        <title>Penicillium arizonense, a new, genome sequenced fungal species, reveals a high chemical diversity in secreted metabolites.</title>
        <authorList>
            <person name="Grijseels S."/>
            <person name="Nielsen J.C."/>
            <person name="Randelovic M."/>
            <person name="Nielsen J."/>
            <person name="Nielsen K.F."/>
            <person name="Workman M."/>
            <person name="Frisvad J.C."/>
        </authorList>
    </citation>
    <scope>NUCLEOTIDE SEQUENCE [LARGE SCALE GENOMIC DNA]</scope>
    <source>
        <strain evidence="9 10">CBS 141311</strain>
    </source>
</reference>
<comment type="similarity">
    <text evidence="5">Belongs to the SAT4 family.</text>
</comment>
<dbReference type="GeneID" id="34579826"/>
<dbReference type="InterPro" id="IPR049326">
    <property type="entry name" value="Rhodopsin_dom_fungi"/>
</dbReference>
<feature type="transmembrane region" description="Helical" evidence="7">
    <location>
        <begin position="222"/>
        <end position="242"/>
    </location>
</feature>
<feature type="transmembrane region" description="Helical" evidence="7">
    <location>
        <begin position="27"/>
        <end position="49"/>
    </location>
</feature>
<evidence type="ECO:0000313" key="10">
    <source>
        <dbReference type="Proteomes" id="UP000177622"/>
    </source>
</evidence>
<dbReference type="AlphaFoldDB" id="A0A1F5L8Z6"/>
<dbReference type="GO" id="GO:0016020">
    <property type="term" value="C:membrane"/>
    <property type="evidence" value="ECO:0007669"/>
    <property type="project" value="UniProtKB-SubCell"/>
</dbReference>
<dbReference type="PANTHER" id="PTHR33048:SF55">
    <property type="entry name" value="INTEGRAL MEMBRANE PROTEIN"/>
    <property type="match status" value="1"/>
</dbReference>
<feature type="transmembrane region" description="Helical" evidence="7">
    <location>
        <begin position="69"/>
        <end position="93"/>
    </location>
</feature>
<keyword evidence="10" id="KW-1185">Reference proteome</keyword>
<gene>
    <name evidence="9" type="ORF">PENARI_c020G10308</name>
</gene>
<feature type="transmembrane region" description="Helical" evidence="7">
    <location>
        <begin position="105"/>
        <end position="125"/>
    </location>
</feature>
<evidence type="ECO:0000259" key="8">
    <source>
        <dbReference type="Pfam" id="PF20684"/>
    </source>
</evidence>
<sequence length="512" mass="57109">MVIIAGIFVLFRLAIRYYHSRLGSDDWMILASLVCSVLLTVTECSAVHYGYGKHAKDLSQYNRETALKWFFGAQIMYKIVIAINKLSFLCLYLRIFPQRIFRWSCYIGFGLITAWGLAYLFATIFQCKPIASFWDMAIKNPQCLDKKGLWMSYSLINIGFDLAIIALPIYPLSRLRLQRIKKIGLLVVFGMGAFVCVTTIVRTTTLVQSAEDSDPTSGPIPATIWSVIEANTGIICTCLPVFRRPLQFLFPKFFASQPSTNHYNPYVGRHTPHLTASERNLNDTQNGAWRDDHSSKHGGLPLGYLNQLEQRLAETESALYGALMALRSMGSSTAVQASAKTDTAPKHKAARMEEWSQLPLREWPDMERWMTVMSDQFSIEQPRERIPDTSRGGYAISVTPIDDETRTSGVSDEPYSGTVPYGWQPGGSRISTGSPYDAHQPRPRTIASPAYYGHQVAVEPDVLPSPSAGSTRHEVDDAVGVSVVDHANAGAVVESRSTRAEELSHNNPSLYF</sequence>
<organism evidence="9 10">
    <name type="scientific">Penicillium arizonense</name>
    <dbReference type="NCBI Taxonomy" id="1835702"/>
    <lineage>
        <taxon>Eukaryota</taxon>
        <taxon>Fungi</taxon>
        <taxon>Dikarya</taxon>
        <taxon>Ascomycota</taxon>
        <taxon>Pezizomycotina</taxon>
        <taxon>Eurotiomycetes</taxon>
        <taxon>Eurotiomycetidae</taxon>
        <taxon>Eurotiales</taxon>
        <taxon>Aspergillaceae</taxon>
        <taxon>Penicillium</taxon>
    </lineage>
</organism>
<protein>
    <recommendedName>
        <fullName evidence="8">Rhodopsin domain-containing protein</fullName>
    </recommendedName>
</protein>
<name>A0A1F5L8Z6_PENAI</name>
<proteinExistence type="inferred from homology"/>
<dbReference type="Proteomes" id="UP000177622">
    <property type="component" value="Unassembled WGS sequence"/>
</dbReference>
<evidence type="ECO:0000313" key="9">
    <source>
        <dbReference type="EMBL" id="OGE49694.1"/>
    </source>
</evidence>
<evidence type="ECO:0000256" key="1">
    <source>
        <dbReference type="ARBA" id="ARBA00004141"/>
    </source>
</evidence>
<evidence type="ECO:0000256" key="5">
    <source>
        <dbReference type="ARBA" id="ARBA00038359"/>
    </source>
</evidence>
<dbReference type="PANTHER" id="PTHR33048">
    <property type="entry name" value="PTH11-LIKE INTEGRAL MEMBRANE PROTEIN (AFU_ORTHOLOGUE AFUA_5G11245)"/>
    <property type="match status" value="1"/>
</dbReference>
<keyword evidence="4 7" id="KW-0472">Membrane</keyword>
<feature type="domain" description="Rhodopsin" evidence="8">
    <location>
        <begin position="12"/>
        <end position="247"/>
    </location>
</feature>
<feature type="transmembrane region" description="Helical" evidence="7">
    <location>
        <begin position="150"/>
        <end position="171"/>
    </location>
</feature>
<dbReference type="Pfam" id="PF20684">
    <property type="entry name" value="Fung_rhodopsin"/>
    <property type="match status" value="1"/>
</dbReference>
<feature type="region of interest" description="Disordered" evidence="6">
    <location>
        <begin position="404"/>
        <end position="440"/>
    </location>
</feature>
<dbReference type="RefSeq" id="XP_022485145.1">
    <property type="nucleotide sequence ID" value="XM_022635092.1"/>
</dbReference>
<keyword evidence="3 7" id="KW-1133">Transmembrane helix</keyword>
<comment type="subcellular location">
    <subcellularLocation>
        <location evidence="1">Membrane</location>
        <topology evidence="1">Multi-pass membrane protein</topology>
    </subcellularLocation>
</comment>
<evidence type="ECO:0000256" key="4">
    <source>
        <dbReference type="ARBA" id="ARBA00023136"/>
    </source>
</evidence>
<evidence type="ECO:0000256" key="2">
    <source>
        <dbReference type="ARBA" id="ARBA00022692"/>
    </source>
</evidence>
<keyword evidence="2 7" id="KW-0812">Transmembrane</keyword>
<evidence type="ECO:0000256" key="6">
    <source>
        <dbReference type="SAM" id="MobiDB-lite"/>
    </source>
</evidence>
<dbReference type="OrthoDB" id="444631at2759"/>
<comment type="caution">
    <text evidence="9">The sequence shown here is derived from an EMBL/GenBank/DDBJ whole genome shotgun (WGS) entry which is preliminary data.</text>
</comment>
<evidence type="ECO:0000256" key="3">
    <source>
        <dbReference type="ARBA" id="ARBA00022989"/>
    </source>
</evidence>
<evidence type="ECO:0000256" key="7">
    <source>
        <dbReference type="SAM" id="Phobius"/>
    </source>
</evidence>
<feature type="transmembrane region" description="Helical" evidence="7">
    <location>
        <begin position="183"/>
        <end position="202"/>
    </location>
</feature>